<dbReference type="Pfam" id="PF13193">
    <property type="entry name" value="AMP-binding_C"/>
    <property type="match status" value="1"/>
</dbReference>
<proteinExistence type="inferred from homology"/>
<gene>
    <name evidence="6" type="ORF">C4K07_3138</name>
</gene>
<dbReference type="RefSeq" id="WP_038579021.1">
    <property type="nucleotide sequence ID" value="NZ_CP027721.1"/>
</dbReference>
<dbReference type="InterPro" id="IPR042099">
    <property type="entry name" value="ANL_N_sf"/>
</dbReference>
<reference evidence="6 7" key="1">
    <citation type="submission" date="2018-03" db="EMBL/GenBank/DDBJ databases">
        <title>Diversity of phytobeneficial traits revealed by whole-genome analysis of worldwide-isolated phenazine-producing Pseudomonas spp.</title>
        <authorList>
            <person name="Biessy A."/>
            <person name="Novinscak A."/>
            <person name="Blom J."/>
            <person name="Leger G."/>
            <person name="Thomashow L.S."/>
            <person name="Cazorla F.M."/>
            <person name="Josic D."/>
            <person name="Filion M."/>
        </authorList>
    </citation>
    <scope>NUCLEOTIDE SEQUENCE [LARGE SCALE GENOMIC DNA]</scope>
    <source>
        <strain evidence="6 7">ChPhzS24</strain>
    </source>
</reference>
<name>A0AAD0ZIS5_9PSED</name>
<dbReference type="EMBL" id="CP027750">
    <property type="protein sequence ID" value="AZE29923.1"/>
    <property type="molecule type" value="Genomic_DNA"/>
</dbReference>
<evidence type="ECO:0000313" key="6">
    <source>
        <dbReference type="EMBL" id="AZE29923.1"/>
    </source>
</evidence>
<accession>A0AAD0ZIS5</accession>
<protein>
    <submittedName>
        <fullName evidence="6">Long-chain-fatty-acid--CoA ligase</fullName>
        <ecNumber evidence="6">6.2.1.3</ecNumber>
    </submittedName>
</protein>
<evidence type="ECO:0000256" key="1">
    <source>
        <dbReference type="ARBA" id="ARBA00006432"/>
    </source>
</evidence>
<evidence type="ECO:0000256" key="2">
    <source>
        <dbReference type="ARBA" id="ARBA00022598"/>
    </source>
</evidence>
<dbReference type="FunFam" id="3.30.300.30:FF:000008">
    <property type="entry name" value="2,3-dihydroxybenzoate-AMP ligase"/>
    <property type="match status" value="1"/>
</dbReference>
<feature type="region of interest" description="Disordered" evidence="3">
    <location>
        <begin position="311"/>
        <end position="335"/>
    </location>
</feature>
<feature type="domain" description="AMP-dependent synthetase/ligase" evidence="4">
    <location>
        <begin position="11"/>
        <end position="376"/>
    </location>
</feature>
<dbReference type="SUPFAM" id="SSF56801">
    <property type="entry name" value="Acetyl-CoA synthetase-like"/>
    <property type="match status" value="1"/>
</dbReference>
<dbReference type="EC" id="6.2.1.3" evidence="6"/>
<dbReference type="InterPro" id="IPR045851">
    <property type="entry name" value="AMP-bd_C_sf"/>
</dbReference>
<comment type="similarity">
    <text evidence="1">Belongs to the ATP-dependent AMP-binding enzyme family.</text>
</comment>
<dbReference type="InterPro" id="IPR020845">
    <property type="entry name" value="AMP-binding_CS"/>
</dbReference>
<dbReference type="AlphaFoldDB" id="A0AAD0ZIS5"/>
<evidence type="ECO:0000313" key="7">
    <source>
        <dbReference type="Proteomes" id="UP000280455"/>
    </source>
</evidence>
<dbReference type="PANTHER" id="PTHR43767:SF7">
    <property type="entry name" value="MEDIUM_LONG-CHAIN-FATTY-ACID--COA LIGASE FADD8"/>
    <property type="match status" value="1"/>
</dbReference>
<dbReference type="InterPro" id="IPR000873">
    <property type="entry name" value="AMP-dep_synth/lig_dom"/>
</dbReference>
<keyword evidence="2 6" id="KW-0436">Ligase</keyword>
<dbReference type="Gene3D" id="3.30.300.30">
    <property type="match status" value="1"/>
</dbReference>
<dbReference type="Proteomes" id="UP000280455">
    <property type="component" value="Chromosome"/>
</dbReference>
<dbReference type="Gene3D" id="3.40.50.12780">
    <property type="entry name" value="N-terminal domain of ligase-like"/>
    <property type="match status" value="1"/>
</dbReference>
<dbReference type="InterPro" id="IPR050237">
    <property type="entry name" value="ATP-dep_AMP-bd_enzyme"/>
</dbReference>
<feature type="domain" description="AMP-binding enzyme C-terminal" evidence="5">
    <location>
        <begin position="426"/>
        <end position="501"/>
    </location>
</feature>
<dbReference type="PANTHER" id="PTHR43767">
    <property type="entry name" value="LONG-CHAIN-FATTY-ACID--COA LIGASE"/>
    <property type="match status" value="1"/>
</dbReference>
<dbReference type="GO" id="GO:0004467">
    <property type="term" value="F:long-chain fatty acid-CoA ligase activity"/>
    <property type="evidence" value="ECO:0007669"/>
    <property type="project" value="UniProtKB-EC"/>
</dbReference>
<evidence type="ECO:0000259" key="4">
    <source>
        <dbReference type="Pfam" id="PF00501"/>
    </source>
</evidence>
<organism evidence="6 7">
    <name type="scientific">Pseudomonas chlororaphis subsp. aureofaciens</name>
    <dbReference type="NCBI Taxonomy" id="587851"/>
    <lineage>
        <taxon>Bacteria</taxon>
        <taxon>Pseudomonadati</taxon>
        <taxon>Pseudomonadota</taxon>
        <taxon>Gammaproteobacteria</taxon>
        <taxon>Pseudomonadales</taxon>
        <taxon>Pseudomonadaceae</taxon>
        <taxon>Pseudomonas</taxon>
    </lineage>
</organism>
<evidence type="ECO:0000256" key="3">
    <source>
        <dbReference type="SAM" id="MobiDB-lite"/>
    </source>
</evidence>
<dbReference type="Pfam" id="PF00501">
    <property type="entry name" value="AMP-binding"/>
    <property type="match status" value="1"/>
</dbReference>
<dbReference type="InterPro" id="IPR025110">
    <property type="entry name" value="AMP-bd_C"/>
</dbReference>
<sequence>MAIIDFFDRGWRINPQGAAYIQDDRVFTFTEVRDRSCRIANALLAEGLPKGTKGAIWSTNDVVGWTCTLGLWRANLCWIPVGARNSAEENRYVLDAFDCEVLFFQKEFAAVIDSLRASLPKIRLWICLDGDLPGATSLSAWSDAQPSSVPQVDYDMDDVVAISPTGGTTGMPKGVMNTHRSVQTFCAHFMINFPYEDEHRPVNLAAAPMTHTAGTLSLPCSARGGTVVVITKPDPALMLAMIPKYKVTETFLPPTVIYRLLDVPDLAQKVDFSSLKYFLYGAAPMSVEKLKQAIETFGPVMAGGYGQTEAPASISNLPPSEHLHGGQLASDERLSSVGRPNPLIRVEIIDDAGNILAQGETGEICVRGDLVMKGYYKAPEKTAETIIDGWLHTGDIGHLDANGYLHITDRKKDMIISGGFNVYPSEVEQVLWAHPAVQDCAVIGVPDATWGESVKAVVELSSGQSVSAEELISLCKARLGSVKAPKSVDFIDALPRSPVGKVLKKDLRAHYWQSVDRQI</sequence>
<dbReference type="PROSITE" id="PS00455">
    <property type="entry name" value="AMP_BINDING"/>
    <property type="match status" value="1"/>
</dbReference>
<evidence type="ECO:0000259" key="5">
    <source>
        <dbReference type="Pfam" id="PF13193"/>
    </source>
</evidence>